<comment type="similarity">
    <text evidence="1">Belongs to the ATP-dependent AMP-binding enzyme family.</text>
</comment>
<reference evidence="5" key="1">
    <citation type="journal article" date="2014" name="Int. J. Syst. Evol. Microbiol.">
        <title>Complete genome sequence of Corynebacterium casei LMG S-19264T (=DSM 44701T), isolated from a smear-ripened cheese.</title>
        <authorList>
            <consortium name="US DOE Joint Genome Institute (JGI-PGF)"/>
            <person name="Walter F."/>
            <person name="Albersmeier A."/>
            <person name="Kalinowski J."/>
            <person name="Ruckert C."/>
        </authorList>
    </citation>
    <scope>NUCLEOTIDE SEQUENCE</scope>
    <source>
        <strain evidence="5">KCTC 23430</strain>
    </source>
</reference>
<comment type="caution">
    <text evidence="5">The sequence shown here is derived from an EMBL/GenBank/DDBJ whole genome shotgun (WGS) entry which is preliminary data.</text>
</comment>
<evidence type="ECO:0000259" key="3">
    <source>
        <dbReference type="Pfam" id="PF00501"/>
    </source>
</evidence>
<dbReference type="Pfam" id="PF13193">
    <property type="entry name" value="AMP-binding_C"/>
    <property type="match status" value="1"/>
</dbReference>
<accession>A0A919CMS0</accession>
<dbReference type="EMBL" id="BMYM01000003">
    <property type="protein sequence ID" value="GHD38371.1"/>
    <property type="molecule type" value="Genomic_DNA"/>
</dbReference>
<organism evidence="5 6">
    <name type="scientific">Parahalioglobus pacificus</name>
    <dbReference type="NCBI Taxonomy" id="930806"/>
    <lineage>
        <taxon>Bacteria</taxon>
        <taxon>Pseudomonadati</taxon>
        <taxon>Pseudomonadota</taxon>
        <taxon>Gammaproteobacteria</taxon>
        <taxon>Cellvibrionales</taxon>
        <taxon>Halieaceae</taxon>
        <taxon>Parahalioglobus</taxon>
    </lineage>
</organism>
<dbReference type="Gene3D" id="2.30.38.10">
    <property type="entry name" value="Luciferase, Domain 3"/>
    <property type="match status" value="1"/>
</dbReference>
<keyword evidence="6" id="KW-1185">Reference proteome</keyword>
<sequence length="542" mass="58747">MEVRPVALEPDRIEARIARDGAVWRNTTIADQAWRAAHAYPTRVALYLEDEPDVTYEALAKEALQLIAAFQAMGLVRGDTIAFQLPNWREVAAIDIAAAALGLVVTPIVPIYRDAELRFMLKDAGVKLLFIPGTFRSIDYPSMIEGLMPELPHLQRIVTVRAEQPANGSGVFVSYTHLLGELANRETLPEIDPNSVKCRLYTSGTTGTPKAVLHSHNTLSYVQGCSERHGEIGRGDIMLMPSPVTHVTGYSSGINLCFMSEMQTALMARWDAAEAVALIQRLGITLTLGATPFLQELLAAAKAADTRLPTLRQFACGGAAVPPGLVREAQDWFDNCVVARVYGSTEVPLVSYGWRDNAEFAATTDGQLYAYDVQVLDDEGAPVVEGGEGELAASGPGMFLGYADAQQTREAHTADGYFLTGDIGRITGDGALVITDRKKDLIIRGGENLSAKEIENVLHAHPQVQEVAVVAMPHARLGEGVCAFVVPADKDQPTGDDVLSAFAESSGLARQKIPERYEYVSSLPKTPAGKVRKDQLRARLWP</sequence>
<evidence type="ECO:0000256" key="2">
    <source>
        <dbReference type="ARBA" id="ARBA00022598"/>
    </source>
</evidence>
<dbReference type="GO" id="GO:0006631">
    <property type="term" value="P:fatty acid metabolic process"/>
    <property type="evidence" value="ECO:0007669"/>
    <property type="project" value="TreeGrafter"/>
</dbReference>
<evidence type="ECO:0000256" key="1">
    <source>
        <dbReference type="ARBA" id="ARBA00006432"/>
    </source>
</evidence>
<dbReference type="GO" id="GO:0031956">
    <property type="term" value="F:medium-chain fatty acid-CoA ligase activity"/>
    <property type="evidence" value="ECO:0007669"/>
    <property type="project" value="TreeGrafter"/>
</dbReference>
<evidence type="ECO:0000313" key="6">
    <source>
        <dbReference type="Proteomes" id="UP000644693"/>
    </source>
</evidence>
<gene>
    <name evidence="5" type="ORF">GCM10007053_28870</name>
</gene>
<protein>
    <submittedName>
        <fullName evidence="5">Cyclohexanecarboxylate-CoA ligase</fullName>
    </submittedName>
</protein>
<dbReference type="Gene3D" id="3.40.50.980">
    <property type="match status" value="2"/>
</dbReference>
<dbReference type="InterPro" id="IPR025110">
    <property type="entry name" value="AMP-bd_C"/>
</dbReference>
<dbReference type="SUPFAM" id="SSF56801">
    <property type="entry name" value="Acetyl-CoA synthetase-like"/>
    <property type="match status" value="1"/>
</dbReference>
<evidence type="ECO:0000313" key="5">
    <source>
        <dbReference type="EMBL" id="GHD38371.1"/>
    </source>
</evidence>
<evidence type="ECO:0000259" key="4">
    <source>
        <dbReference type="Pfam" id="PF13193"/>
    </source>
</evidence>
<dbReference type="Gene3D" id="3.30.300.30">
    <property type="match status" value="1"/>
</dbReference>
<dbReference type="InterPro" id="IPR000873">
    <property type="entry name" value="AMP-dep_synth/lig_dom"/>
</dbReference>
<feature type="domain" description="AMP-binding enzyme C-terminal" evidence="4">
    <location>
        <begin position="453"/>
        <end position="530"/>
    </location>
</feature>
<dbReference type="Proteomes" id="UP000644693">
    <property type="component" value="Unassembled WGS sequence"/>
</dbReference>
<feature type="domain" description="AMP-dependent synthetase/ligase" evidence="3">
    <location>
        <begin position="35"/>
        <end position="402"/>
    </location>
</feature>
<reference evidence="5" key="2">
    <citation type="submission" date="2020-09" db="EMBL/GenBank/DDBJ databases">
        <authorList>
            <person name="Sun Q."/>
            <person name="Kim S."/>
        </authorList>
    </citation>
    <scope>NUCLEOTIDE SEQUENCE</scope>
    <source>
        <strain evidence="5">KCTC 23430</strain>
    </source>
</reference>
<dbReference type="PANTHER" id="PTHR43201">
    <property type="entry name" value="ACYL-COA SYNTHETASE"/>
    <property type="match status" value="1"/>
</dbReference>
<dbReference type="InterPro" id="IPR045851">
    <property type="entry name" value="AMP-bd_C_sf"/>
</dbReference>
<keyword evidence="2 5" id="KW-0436">Ligase</keyword>
<dbReference type="Pfam" id="PF00501">
    <property type="entry name" value="AMP-binding"/>
    <property type="match status" value="1"/>
</dbReference>
<name>A0A919CMS0_9GAMM</name>
<dbReference type="RefSeq" id="WP_189478525.1">
    <property type="nucleotide sequence ID" value="NZ_BMYM01000003.1"/>
</dbReference>
<dbReference type="AlphaFoldDB" id="A0A919CMS0"/>
<dbReference type="PANTHER" id="PTHR43201:SF5">
    <property type="entry name" value="MEDIUM-CHAIN ACYL-COA LIGASE ACSF2, MITOCHONDRIAL"/>
    <property type="match status" value="1"/>
</dbReference>
<proteinExistence type="inferred from homology"/>